<comment type="cofactor">
    <cofactor evidence="1">
        <name>FAD</name>
        <dbReference type="ChEBI" id="CHEBI:57692"/>
    </cofactor>
</comment>
<keyword evidence="3" id="KW-0274">FAD</keyword>
<reference evidence="5" key="1">
    <citation type="submission" date="2020-10" db="EMBL/GenBank/DDBJ databases">
        <authorList>
            <person name="Han B."/>
            <person name="Lu T."/>
            <person name="Zhao Q."/>
            <person name="Huang X."/>
            <person name="Zhao Y."/>
        </authorList>
    </citation>
    <scope>NUCLEOTIDE SEQUENCE</scope>
</reference>
<keyword evidence="6" id="KW-1185">Reference proteome</keyword>
<dbReference type="GO" id="GO:0008115">
    <property type="term" value="F:sarcosine oxidase activity"/>
    <property type="evidence" value="ECO:0007669"/>
    <property type="project" value="TreeGrafter"/>
</dbReference>
<sequence length="175" mass="19774">MEFPGLIKIAMHGGSPCDPDSRGDMTTDTDAAAALVEPMARWIRDFTPDHIDTVQRPLKPLPCMYSMTPDEDFVMDFLGGDFGRTLSWVRGSPATDSRWHRLLEGSWSRWLWTGRPARLRRLVWSLGTSALAGLWTTRRETSGIIEIVNADEHRVLLEILPPTVFRMISIQALLP</sequence>
<name>A0A811NNH5_9POAL</name>
<gene>
    <name evidence="5" type="ORF">NCGR_LOCUS16654</name>
</gene>
<evidence type="ECO:0000313" key="6">
    <source>
        <dbReference type="Proteomes" id="UP000604825"/>
    </source>
</evidence>
<dbReference type="Proteomes" id="UP000604825">
    <property type="component" value="Unassembled WGS sequence"/>
</dbReference>
<keyword evidence="4" id="KW-0560">Oxidoreductase</keyword>
<evidence type="ECO:0000256" key="1">
    <source>
        <dbReference type="ARBA" id="ARBA00001974"/>
    </source>
</evidence>
<evidence type="ECO:0000256" key="4">
    <source>
        <dbReference type="ARBA" id="ARBA00023002"/>
    </source>
</evidence>
<dbReference type="PANTHER" id="PTHR10961">
    <property type="entry name" value="PEROXISOMAL SARCOSINE OXIDASE"/>
    <property type="match status" value="1"/>
</dbReference>
<dbReference type="OrthoDB" id="424974at2759"/>
<accession>A0A811NNH5</accession>
<proteinExistence type="predicted"/>
<dbReference type="SUPFAM" id="SSF54373">
    <property type="entry name" value="FAD-linked reductases, C-terminal domain"/>
    <property type="match status" value="1"/>
</dbReference>
<dbReference type="EMBL" id="CAJGYO010000004">
    <property type="protein sequence ID" value="CAD6224354.1"/>
    <property type="molecule type" value="Genomic_DNA"/>
</dbReference>
<dbReference type="AlphaFoldDB" id="A0A811NNH5"/>
<dbReference type="InterPro" id="IPR045170">
    <property type="entry name" value="MTOX"/>
</dbReference>
<dbReference type="GO" id="GO:0050660">
    <property type="term" value="F:flavin adenine dinucleotide binding"/>
    <property type="evidence" value="ECO:0007669"/>
    <property type="project" value="InterPro"/>
</dbReference>
<evidence type="ECO:0000256" key="3">
    <source>
        <dbReference type="ARBA" id="ARBA00022827"/>
    </source>
</evidence>
<dbReference type="Gene3D" id="3.30.9.10">
    <property type="entry name" value="D-Amino Acid Oxidase, subunit A, domain 2"/>
    <property type="match status" value="1"/>
</dbReference>
<comment type="caution">
    <text evidence="5">The sequence shown here is derived from an EMBL/GenBank/DDBJ whole genome shotgun (WGS) entry which is preliminary data.</text>
</comment>
<protein>
    <submittedName>
        <fullName evidence="5">Uncharacterized protein</fullName>
    </submittedName>
</protein>
<keyword evidence="2" id="KW-0285">Flavoprotein</keyword>
<organism evidence="5 6">
    <name type="scientific">Miscanthus lutarioriparius</name>
    <dbReference type="NCBI Taxonomy" id="422564"/>
    <lineage>
        <taxon>Eukaryota</taxon>
        <taxon>Viridiplantae</taxon>
        <taxon>Streptophyta</taxon>
        <taxon>Embryophyta</taxon>
        <taxon>Tracheophyta</taxon>
        <taxon>Spermatophyta</taxon>
        <taxon>Magnoliopsida</taxon>
        <taxon>Liliopsida</taxon>
        <taxon>Poales</taxon>
        <taxon>Poaceae</taxon>
        <taxon>PACMAD clade</taxon>
        <taxon>Panicoideae</taxon>
        <taxon>Andropogonodae</taxon>
        <taxon>Andropogoneae</taxon>
        <taxon>Saccharinae</taxon>
        <taxon>Miscanthus</taxon>
    </lineage>
</organism>
<evidence type="ECO:0000256" key="2">
    <source>
        <dbReference type="ARBA" id="ARBA00022630"/>
    </source>
</evidence>
<dbReference type="PANTHER" id="PTHR10961:SF7">
    <property type="entry name" value="FAD DEPENDENT OXIDOREDUCTASE DOMAIN-CONTAINING PROTEIN"/>
    <property type="match status" value="1"/>
</dbReference>
<evidence type="ECO:0000313" key="5">
    <source>
        <dbReference type="EMBL" id="CAD6224354.1"/>
    </source>
</evidence>